<dbReference type="GO" id="GO:0000014">
    <property type="term" value="F:single-stranded DNA endodeoxyribonuclease activity"/>
    <property type="evidence" value="ECO:0007669"/>
    <property type="project" value="TreeGrafter"/>
</dbReference>
<name>A0A0L7QJF1_9HYME</name>
<evidence type="ECO:0000313" key="1">
    <source>
        <dbReference type="EMBL" id="KOC58772.1"/>
    </source>
</evidence>
<dbReference type="Gene3D" id="3.30.420.10">
    <property type="entry name" value="Ribonuclease H-like superfamily/Ribonuclease H"/>
    <property type="match status" value="1"/>
</dbReference>
<dbReference type="PANTHER" id="PTHR46060">
    <property type="entry name" value="MARINER MOS1 TRANSPOSASE-LIKE PROTEIN"/>
    <property type="match status" value="1"/>
</dbReference>
<dbReference type="GO" id="GO:0032259">
    <property type="term" value="P:methylation"/>
    <property type="evidence" value="ECO:0007669"/>
    <property type="project" value="UniProtKB-KW"/>
</dbReference>
<dbReference type="GO" id="GO:0005634">
    <property type="term" value="C:nucleus"/>
    <property type="evidence" value="ECO:0007669"/>
    <property type="project" value="TreeGrafter"/>
</dbReference>
<dbReference type="Proteomes" id="UP000053825">
    <property type="component" value="Unassembled WGS sequence"/>
</dbReference>
<dbReference type="GO" id="GO:0044774">
    <property type="term" value="P:mitotic DNA integrity checkpoint signaling"/>
    <property type="evidence" value="ECO:0007669"/>
    <property type="project" value="TreeGrafter"/>
</dbReference>
<sequence length="66" mass="7379">MHKKLKDLCPILANLKVPILLHDNGRPHVSQITVQKLNELGYETLPRPLYSLDGLPSFRSSGKLSS</sequence>
<dbReference type="AlphaFoldDB" id="A0A0L7QJF1"/>
<dbReference type="GO" id="GO:0042800">
    <property type="term" value="F:histone H3K4 methyltransferase activity"/>
    <property type="evidence" value="ECO:0007669"/>
    <property type="project" value="TreeGrafter"/>
</dbReference>
<dbReference type="GO" id="GO:0006303">
    <property type="term" value="P:double-strand break repair via nonhomologous end joining"/>
    <property type="evidence" value="ECO:0007669"/>
    <property type="project" value="TreeGrafter"/>
</dbReference>
<dbReference type="GO" id="GO:0000793">
    <property type="term" value="C:condensed chromosome"/>
    <property type="evidence" value="ECO:0007669"/>
    <property type="project" value="TreeGrafter"/>
</dbReference>
<dbReference type="GO" id="GO:0000729">
    <property type="term" value="P:DNA double-strand break processing"/>
    <property type="evidence" value="ECO:0007669"/>
    <property type="project" value="TreeGrafter"/>
</dbReference>
<organism evidence="1 2">
    <name type="scientific">Habropoda laboriosa</name>
    <dbReference type="NCBI Taxonomy" id="597456"/>
    <lineage>
        <taxon>Eukaryota</taxon>
        <taxon>Metazoa</taxon>
        <taxon>Ecdysozoa</taxon>
        <taxon>Arthropoda</taxon>
        <taxon>Hexapoda</taxon>
        <taxon>Insecta</taxon>
        <taxon>Pterygota</taxon>
        <taxon>Neoptera</taxon>
        <taxon>Endopterygota</taxon>
        <taxon>Hymenoptera</taxon>
        <taxon>Apocrita</taxon>
        <taxon>Aculeata</taxon>
        <taxon>Apoidea</taxon>
        <taxon>Anthophila</taxon>
        <taxon>Apidae</taxon>
        <taxon>Habropoda</taxon>
    </lineage>
</organism>
<dbReference type="GO" id="GO:0015074">
    <property type="term" value="P:DNA integration"/>
    <property type="evidence" value="ECO:0007669"/>
    <property type="project" value="TreeGrafter"/>
</dbReference>
<dbReference type="GO" id="GO:0035861">
    <property type="term" value="C:site of double-strand break"/>
    <property type="evidence" value="ECO:0007669"/>
    <property type="project" value="TreeGrafter"/>
</dbReference>
<evidence type="ECO:0000313" key="2">
    <source>
        <dbReference type="Proteomes" id="UP000053825"/>
    </source>
</evidence>
<dbReference type="GO" id="GO:0003690">
    <property type="term" value="F:double-stranded DNA binding"/>
    <property type="evidence" value="ECO:0007669"/>
    <property type="project" value="TreeGrafter"/>
</dbReference>
<dbReference type="GO" id="GO:0046975">
    <property type="term" value="F:histone H3K36 methyltransferase activity"/>
    <property type="evidence" value="ECO:0007669"/>
    <property type="project" value="TreeGrafter"/>
</dbReference>
<dbReference type="STRING" id="597456.A0A0L7QJF1"/>
<dbReference type="InterPro" id="IPR052709">
    <property type="entry name" value="Transposase-MT_Hybrid"/>
</dbReference>
<proteinExistence type="predicted"/>
<dbReference type="InterPro" id="IPR036397">
    <property type="entry name" value="RNaseH_sf"/>
</dbReference>
<keyword evidence="1" id="KW-0489">Methyltransferase</keyword>
<accession>A0A0L7QJF1</accession>
<dbReference type="EMBL" id="LHQN01048934">
    <property type="protein sequence ID" value="KOC58772.1"/>
    <property type="molecule type" value="Genomic_DNA"/>
</dbReference>
<reference evidence="2" key="1">
    <citation type="submission" date="2015-07" db="EMBL/GenBank/DDBJ databases">
        <title>The genome of Habropoda laboriosa.</title>
        <authorList>
            <person name="Pan H."/>
            <person name="Kapheim K."/>
        </authorList>
    </citation>
    <scope>NUCLEOTIDE SEQUENCE [LARGE SCALE GENOMIC DNA]</scope>
</reference>
<comment type="caution">
    <text evidence="1">The sequence shown here is derived from an EMBL/GenBank/DDBJ whole genome shotgun (WGS) entry which is preliminary data.</text>
</comment>
<protein>
    <submittedName>
        <fullName evidence="1">Histone-lysine N-methyltransferase SETMAR</fullName>
    </submittedName>
</protein>
<dbReference type="GO" id="GO:0031297">
    <property type="term" value="P:replication fork processing"/>
    <property type="evidence" value="ECO:0007669"/>
    <property type="project" value="TreeGrafter"/>
</dbReference>
<gene>
    <name evidence="1" type="ORF">WH47_00020</name>
</gene>
<dbReference type="PANTHER" id="PTHR46060:SF2">
    <property type="entry name" value="HISTONE-LYSINE N-METHYLTRANSFERASE SETMAR"/>
    <property type="match status" value="1"/>
</dbReference>
<dbReference type="GO" id="GO:0044547">
    <property type="term" value="F:DNA topoisomerase binding"/>
    <property type="evidence" value="ECO:0007669"/>
    <property type="project" value="TreeGrafter"/>
</dbReference>
<dbReference type="GO" id="GO:0003697">
    <property type="term" value="F:single-stranded DNA binding"/>
    <property type="evidence" value="ECO:0007669"/>
    <property type="project" value="TreeGrafter"/>
</dbReference>
<keyword evidence="1" id="KW-0808">Transferase</keyword>
<keyword evidence="2" id="KW-1185">Reference proteome</keyword>